<accession>A0A1R3GK59</accession>
<keyword evidence="13" id="KW-1185">Reference proteome</keyword>
<dbReference type="Pfam" id="PF02892">
    <property type="entry name" value="zf-BED"/>
    <property type="match status" value="1"/>
</dbReference>
<protein>
    <submittedName>
        <fullName evidence="12">Zinc finger, BED-type</fullName>
    </submittedName>
</protein>
<organism evidence="12 13">
    <name type="scientific">Corchorus olitorius</name>
    <dbReference type="NCBI Taxonomy" id="93759"/>
    <lineage>
        <taxon>Eukaryota</taxon>
        <taxon>Viridiplantae</taxon>
        <taxon>Streptophyta</taxon>
        <taxon>Embryophyta</taxon>
        <taxon>Tracheophyta</taxon>
        <taxon>Spermatophyta</taxon>
        <taxon>Magnoliopsida</taxon>
        <taxon>eudicotyledons</taxon>
        <taxon>Gunneridae</taxon>
        <taxon>Pentapetalae</taxon>
        <taxon>rosids</taxon>
        <taxon>malvids</taxon>
        <taxon>Malvales</taxon>
        <taxon>Malvaceae</taxon>
        <taxon>Grewioideae</taxon>
        <taxon>Apeibeae</taxon>
        <taxon>Corchorus</taxon>
    </lineage>
</organism>
<evidence type="ECO:0000259" key="11">
    <source>
        <dbReference type="PROSITE" id="PS50808"/>
    </source>
</evidence>
<comment type="caution">
    <text evidence="12">The sequence shown here is derived from an EMBL/GenBank/DDBJ whole genome shotgun (WGS) entry which is preliminary data.</text>
</comment>
<feature type="domain" description="BED-type" evidence="11">
    <location>
        <begin position="68"/>
        <end position="127"/>
    </location>
</feature>
<sequence length="309" mass="34005">MSISESEILDSFRPEDLNPEVDADPDEGEMQDLGLADAVAAAAGSGPSGSSGKPPLDPSSNKRPKASSKTSVVWDHVTTFEGPPPDKPFMARCNYCPRTFKAHSKKNGTSSILNHLKGPCPKSPLASSLLQTVQDAMNDLFQDYKKVLSPTEKCAANDKDMEEVSSVGAGLEDNDDSAMDMFWKHEMEFGKEENKTELDVYSQEDREKKREDFDILTWWKINSPRFPILSCIARDVLAVPVSSVASESAFSTGGRILDVYRSCLAAKHVQALVCGQDWLRGSLDFNPAVEMEEQSEFDKLAQGKLKFTL</sequence>
<keyword evidence="5" id="KW-0805">Transcription regulation</keyword>
<dbReference type="Pfam" id="PF05699">
    <property type="entry name" value="Dimer_Tnp_hAT"/>
    <property type="match status" value="1"/>
</dbReference>
<evidence type="ECO:0000256" key="4">
    <source>
        <dbReference type="ARBA" id="ARBA00022833"/>
    </source>
</evidence>
<dbReference type="GO" id="GO:0046983">
    <property type="term" value="F:protein dimerization activity"/>
    <property type="evidence" value="ECO:0007669"/>
    <property type="project" value="InterPro"/>
</dbReference>
<reference evidence="13" key="1">
    <citation type="submission" date="2013-09" db="EMBL/GenBank/DDBJ databases">
        <title>Corchorus olitorius genome sequencing.</title>
        <authorList>
            <person name="Alam M."/>
            <person name="Haque M.S."/>
            <person name="Islam M.S."/>
            <person name="Emdad E.M."/>
            <person name="Islam M.M."/>
            <person name="Ahmed B."/>
            <person name="Halim A."/>
            <person name="Hossen Q.M.M."/>
            <person name="Hossain M.Z."/>
            <person name="Ahmed R."/>
            <person name="Khan M.M."/>
            <person name="Islam R."/>
            <person name="Rashid M.M."/>
            <person name="Khan S.A."/>
            <person name="Rahman M.S."/>
            <person name="Alam M."/>
            <person name="Yahiya A.S."/>
            <person name="Khan M.S."/>
            <person name="Azam M.S."/>
            <person name="Haque T."/>
            <person name="Lashkar M.Z.H."/>
            <person name="Akhand A.I."/>
            <person name="Morshed G."/>
            <person name="Roy S."/>
            <person name="Uddin K.S."/>
            <person name="Rabeya T."/>
            <person name="Hossain A.S."/>
            <person name="Chowdhury A."/>
            <person name="Snigdha A.R."/>
            <person name="Mortoza M.S."/>
            <person name="Matin S.A."/>
            <person name="Hoque S.M.E."/>
            <person name="Islam M.K."/>
            <person name="Roy D.K."/>
            <person name="Haider R."/>
            <person name="Moosa M.M."/>
            <person name="Elias S.M."/>
            <person name="Hasan A.M."/>
            <person name="Jahan S."/>
            <person name="Shafiuddin M."/>
            <person name="Mahmood N."/>
            <person name="Shommy N.S."/>
        </authorList>
    </citation>
    <scope>NUCLEOTIDE SEQUENCE [LARGE SCALE GENOMIC DNA]</scope>
    <source>
        <strain evidence="13">cv. O-4</strain>
    </source>
</reference>
<feature type="compositionally biased region" description="Acidic residues" evidence="10">
    <location>
        <begin position="17"/>
        <end position="30"/>
    </location>
</feature>
<name>A0A1R3GK59_9ROSI</name>
<dbReference type="SMART" id="SM00614">
    <property type="entry name" value="ZnF_BED"/>
    <property type="match status" value="1"/>
</dbReference>
<dbReference type="PROSITE" id="PS50808">
    <property type="entry name" value="ZF_BED"/>
    <property type="match status" value="1"/>
</dbReference>
<dbReference type="InterPro" id="IPR052035">
    <property type="entry name" value="ZnF_BED_domain_contain"/>
</dbReference>
<dbReference type="GO" id="GO:0003677">
    <property type="term" value="F:DNA binding"/>
    <property type="evidence" value="ECO:0007669"/>
    <property type="project" value="UniProtKB-KW"/>
</dbReference>
<dbReference type="OrthoDB" id="2692378at2759"/>
<evidence type="ECO:0000313" key="13">
    <source>
        <dbReference type="Proteomes" id="UP000187203"/>
    </source>
</evidence>
<evidence type="ECO:0000256" key="6">
    <source>
        <dbReference type="ARBA" id="ARBA00023125"/>
    </source>
</evidence>
<keyword evidence="6" id="KW-0238">DNA-binding</keyword>
<dbReference type="EMBL" id="AWUE01022417">
    <property type="protein sequence ID" value="OMO58447.1"/>
    <property type="molecule type" value="Genomic_DNA"/>
</dbReference>
<dbReference type="PANTHER" id="PTHR46481:SF10">
    <property type="entry name" value="ZINC FINGER BED DOMAIN-CONTAINING PROTEIN 39"/>
    <property type="match status" value="1"/>
</dbReference>
<dbReference type="AlphaFoldDB" id="A0A1R3GK59"/>
<keyword evidence="3 9" id="KW-0863">Zinc-finger</keyword>
<dbReference type="STRING" id="93759.A0A1R3GK59"/>
<dbReference type="SUPFAM" id="SSF53098">
    <property type="entry name" value="Ribonuclease H-like"/>
    <property type="match status" value="1"/>
</dbReference>
<evidence type="ECO:0000256" key="5">
    <source>
        <dbReference type="ARBA" id="ARBA00023015"/>
    </source>
</evidence>
<evidence type="ECO:0000256" key="9">
    <source>
        <dbReference type="PROSITE-ProRule" id="PRU00027"/>
    </source>
</evidence>
<evidence type="ECO:0000256" key="3">
    <source>
        <dbReference type="ARBA" id="ARBA00022771"/>
    </source>
</evidence>
<keyword evidence="8" id="KW-0539">Nucleus</keyword>
<dbReference type="InterPro" id="IPR012337">
    <property type="entry name" value="RNaseH-like_sf"/>
</dbReference>
<feature type="compositionally biased region" description="Low complexity" evidence="10">
    <location>
        <begin position="32"/>
        <end position="54"/>
    </location>
</feature>
<keyword evidence="4" id="KW-0862">Zinc</keyword>
<dbReference type="InterPro" id="IPR003656">
    <property type="entry name" value="Znf_BED"/>
</dbReference>
<evidence type="ECO:0000256" key="10">
    <source>
        <dbReference type="SAM" id="MobiDB-lite"/>
    </source>
</evidence>
<dbReference type="GO" id="GO:0005634">
    <property type="term" value="C:nucleus"/>
    <property type="evidence" value="ECO:0007669"/>
    <property type="project" value="UniProtKB-SubCell"/>
</dbReference>
<dbReference type="PANTHER" id="PTHR46481">
    <property type="entry name" value="ZINC FINGER BED DOMAIN-CONTAINING PROTEIN 4"/>
    <property type="match status" value="1"/>
</dbReference>
<evidence type="ECO:0000256" key="1">
    <source>
        <dbReference type="ARBA" id="ARBA00004123"/>
    </source>
</evidence>
<proteinExistence type="predicted"/>
<evidence type="ECO:0000313" key="12">
    <source>
        <dbReference type="EMBL" id="OMO58447.1"/>
    </source>
</evidence>
<dbReference type="InterPro" id="IPR008906">
    <property type="entry name" value="HATC_C_dom"/>
</dbReference>
<evidence type="ECO:0000256" key="7">
    <source>
        <dbReference type="ARBA" id="ARBA00023163"/>
    </source>
</evidence>
<keyword evidence="7" id="KW-0804">Transcription</keyword>
<comment type="subcellular location">
    <subcellularLocation>
        <location evidence="1">Nucleus</location>
    </subcellularLocation>
</comment>
<evidence type="ECO:0000256" key="8">
    <source>
        <dbReference type="ARBA" id="ARBA00023242"/>
    </source>
</evidence>
<keyword evidence="2" id="KW-0479">Metal-binding</keyword>
<feature type="region of interest" description="Disordered" evidence="10">
    <location>
        <begin position="1"/>
        <end position="71"/>
    </location>
</feature>
<evidence type="ECO:0000256" key="2">
    <source>
        <dbReference type="ARBA" id="ARBA00022723"/>
    </source>
</evidence>
<dbReference type="GO" id="GO:0008270">
    <property type="term" value="F:zinc ion binding"/>
    <property type="evidence" value="ECO:0007669"/>
    <property type="project" value="UniProtKB-KW"/>
</dbReference>
<dbReference type="Proteomes" id="UP000187203">
    <property type="component" value="Unassembled WGS sequence"/>
</dbReference>
<gene>
    <name evidence="12" type="ORF">COLO4_34648</name>
</gene>